<name>A0A6J4LCL3_9ACTN</name>
<accession>A0A6J4LCL3</accession>
<protein>
    <submittedName>
        <fullName evidence="1">Uncharacterized protein</fullName>
    </submittedName>
</protein>
<dbReference type="AlphaFoldDB" id="A0A6J4LCL3"/>
<sequence length="66" mass="7416">MGVSHPHSEQRYVDRARLAAPDPEADLVMVAEARRRRRQIRATGRGADDLTMLGRVRDHVVIIGTI</sequence>
<proteinExistence type="predicted"/>
<reference evidence="1" key="1">
    <citation type="submission" date="2020-02" db="EMBL/GenBank/DDBJ databases">
        <authorList>
            <person name="Meier V. D."/>
        </authorList>
    </citation>
    <scope>NUCLEOTIDE SEQUENCE</scope>
    <source>
        <strain evidence="1">AVDCRST_MAG24</strain>
    </source>
</reference>
<dbReference type="EMBL" id="CADCUF010000086">
    <property type="protein sequence ID" value="CAA9327195.1"/>
    <property type="molecule type" value="Genomic_DNA"/>
</dbReference>
<gene>
    <name evidence="1" type="ORF">AVDCRST_MAG24-629</name>
</gene>
<evidence type="ECO:0000313" key="1">
    <source>
        <dbReference type="EMBL" id="CAA9327195.1"/>
    </source>
</evidence>
<organism evidence="1">
    <name type="scientific">uncultured Nocardioidaceae bacterium</name>
    <dbReference type="NCBI Taxonomy" id="253824"/>
    <lineage>
        <taxon>Bacteria</taxon>
        <taxon>Bacillati</taxon>
        <taxon>Actinomycetota</taxon>
        <taxon>Actinomycetes</taxon>
        <taxon>Propionibacteriales</taxon>
        <taxon>Nocardioidaceae</taxon>
        <taxon>environmental samples</taxon>
    </lineage>
</organism>